<organism evidence="1 2">
    <name type="scientific">Rhodovulum sulfidophilum</name>
    <name type="common">Rhodobacter sulfidophilus</name>
    <dbReference type="NCBI Taxonomy" id="35806"/>
    <lineage>
        <taxon>Bacteria</taxon>
        <taxon>Pseudomonadati</taxon>
        <taxon>Pseudomonadota</taxon>
        <taxon>Alphaproteobacteria</taxon>
        <taxon>Rhodobacterales</taxon>
        <taxon>Paracoccaceae</taxon>
        <taxon>Rhodovulum</taxon>
    </lineage>
</organism>
<dbReference type="PANTHER" id="PTHR33973:SF4">
    <property type="entry name" value="OS07G0153300 PROTEIN"/>
    <property type="match status" value="1"/>
</dbReference>
<gene>
    <name evidence="1" type="ORF">DI556_16725</name>
</gene>
<sequence length="249" mass="27600">MVAPEILEATTWHGRIGAVRHAFEHRIDLVLIDPEAAAEGPFFRRDRWGVASVHDADHGGPRGRGEGAPWARRAFADAAVPADCRLLLLTQPRWFGAVFNPVSFWFALRGDALMAVIAEVNNTYGDRHCYLCARPDRAPIAPGDVITVAKVFHVSPFQDVAGRYVFSFEIRDDAIAIRIALRDGAEGLVATLRGRRRPLSRAAVLRAAARFPYAGGRALALIHWQALRLWLKGAPFRSRPRPPSEEITE</sequence>
<proteinExistence type="predicted"/>
<dbReference type="PANTHER" id="PTHR33973">
    <property type="entry name" value="OS07G0153300 PROTEIN"/>
    <property type="match status" value="1"/>
</dbReference>
<dbReference type="Pfam" id="PF07103">
    <property type="entry name" value="DUF1365"/>
    <property type="match status" value="1"/>
</dbReference>
<dbReference type="AlphaFoldDB" id="A0A2W5N9S8"/>
<comment type="caution">
    <text evidence="1">The sequence shown here is derived from an EMBL/GenBank/DDBJ whole genome shotgun (WGS) entry which is preliminary data.</text>
</comment>
<reference evidence="1 2" key="1">
    <citation type="submission" date="2017-08" db="EMBL/GenBank/DDBJ databases">
        <title>Infants hospitalized years apart are colonized by the same room-sourced microbial strains.</title>
        <authorList>
            <person name="Brooks B."/>
            <person name="Olm M.R."/>
            <person name="Firek B.A."/>
            <person name="Baker R."/>
            <person name="Thomas B.C."/>
            <person name="Morowitz M.J."/>
            <person name="Banfield J.F."/>
        </authorList>
    </citation>
    <scope>NUCLEOTIDE SEQUENCE [LARGE SCALE GENOMIC DNA]</scope>
    <source>
        <strain evidence="1">S2_005_002_R2_34</strain>
    </source>
</reference>
<protein>
    <submittedName>
        <fullName evidence="1">DUF1365 domain-containing protein</fullName>
    </submittedName>
</protein>
<dbReference type="Proteomes" id="UP000249185">
    <property type="component" value="Unassembled WGS sequence"/>
</dbReference>
<dbReference type="InterPro" id="IPR010775">
    <property type="entry name" value="DUF1365"/>
</dbReference>
<evidence type="ECO:0000313" key="1">
    <source>
        <dbReference type="EMBL" id="PZQ47495.1"/>
    </source>
</evidence>
<evidence type="ECO:0000313" key="2">
    <source>
        <dbReference type="Proteomes" id="UP000249185"/>
    </source>
</evidence>
<name>A0A2W5N9S8_RHOSU</name>
<dbReference type="EMBL" id="QFPW01000016">
    <property type="protein sequence ID" value="PZQ47495.1"/>
    <property type="molecule type" value="Genomic_DNA"/>
</dbReference>
<accession>A0A2W5N9S8</accession>